<dbReference type="PROSITE" id="PS00955">
    <property type="entry name" value="IGP_DEHYDRATASE_2"/>
    <property type="match status" value="1"/>
</dbReference>
<name>A0A134AAB5_9FUSO</name>
<evidence type="ECO:0000313" key="8">
    <source>
        <dbReference type="EMBL" id="BBM47544.1"/>
    </source>
</evidence>
<keyword evidence="4 6" id="KW-0368">Histidine biosynthesis</keyword>
<dbReference type="PATRIC" id="fig|157687.3.peg.1303"/>
<dbReference type="NCBIfam" id="NF002111">
    <property type="entry name" value="PRK00951.2-1"/>
    <property type="match status" value="1"/>
</dbReference>
<dbReference type="InterPro" id="IPR038494">
    <property type="entry name" value="IGPD_sf"/>
</dbReference>
<dbReference type="RefSeq" id="WP_060918017.1">
    <property type="nucleotide sequence ID" value="NZ_AP019834.1"/>
</dbReference>
<dbReference type="GO" id="GO:0005737">
    <property type="term" value="C:cytoplasm"/>
    <property type="evidence" value="ECO:0007669"/>
    <property type="project" value="UniProtKB-SubCell"/>
</dbReference>
<comment type="pathway">
    <text evidence="1 6 7">Amino-acid biosynthesis; L-histidine biosynthesis; L-histidine from 5-phospho-alpha-D-ribose 1-diphosphate: step 6/9.</text>
</comment>
<evidence type="ECO:0000256" key="1">
    <source>
        <dbReference type="ARBA" id="ARBA00005047"/>
    </source>
</evidence>
<dbReference type="Pfam" id="PF00475">
    <property type="entry name" value="IGPD"/>
    <property type="match status" value="1"/>
</dbReference>
<dbReference type="EMBL" id="LSDD01000095">
    <property type="protein sequence ID" value="KXB64669.1"/>
    <property type="molecule type" value="Genomic_DNA"/>
</dbReference>
<organism evidence="9 10">
    <name type="scientific">Leptotrichia wadei</name>
    <dbReference type="NCBI Taxonomy" id="157687"/>
    <lineage>
        <taxon>Bacteria</taxon>
        <taxon>Fusobacteriati</taxon>
        <taxon>Fusobacteriota</taxon>
        <taxon>Fusobacteriia</taxon>
        <taxon>Fusobacteriales</taxon>
        <taxon>Leptotrichiaceae</taxon>
        <taxon>Leptotrichia</taxon>
    </lineage>
</organism>
<dbReference type="GO" id="GO:0004424">
    <property type="term" value="F:imidazoleglycerol-phosphate dehydratase activity"/>
    <property type="evidence" value="ECO:0007669"/>
    <property type="project" value="UniProtKB-UniRule"/>
</dbReference>
<keyword evidence="10" id="KW-1185">Reference proteome</keyword>
<dbReference type="EC" id="4.2.1.19" evidence="6 7"/>
<reference evidence="8 11" key="3">
    <citation type="submission" date="2019-07" db="EMBL/GenBank/DDBJ databases">
        <title>Complete Genome Sequence of Leptotrichia wadei Strain JMUB3933.</title>
        <authorList>
            <person name="Watanabe S."/>
            <person name="Cui L."/>
        </authorList>
    </citation>
    <scope>NUCLEOTIDE SEQUENCE [LARGE SCALE GENOMIC DNA]</scope>
    <source>
        <strain evidence="8 11">JMUB3933</strain>
    </source>
</reference>
<dbReference type="InterPro" id="IPR020568">
    <property type="entry name" value="Ribosomal_Su5_D2-typ_SF"/>
</dbReference>
<protein>
    <recommendedName>
        <fullName evidence="2 6">Imidazoleglycerol-phosphate dehydratase</fullName>
        <shortName evidence="6">IGPD</shortName>
        <ecNumber evidence="6 7">4.2.1.19</ecNumber>
    </recommendedName>
</protein>
<dbReference type="SUPFAM" id="SSF54211">
    <property type="entry name" value="Ribosomal protein S5 domain 2-like"/>
    <property type="match status" value="2"/>
</dbReference>
<keyword evidence="3 6" id="KW-0028">Amino-acid biosynthesis</keyword>
<evidence type="ECO:0000256" key="6">
    <source>
        <dbReference type="HAMAP-Rule" id="MF_00076"/>
    </source>
</evidence>
<dbReference type="NCBIfam" id="NF002109">
    <property type="entry name" value="PRK00951.1-5"/>
    <property type="match status" value="1"/>
</dbReference>
<dbReference type="STRING" id="157687.HMPREF3180_01308"/>
<dbReference type="PROSITE" id="PS00954">
    <property type="entry name" value="IGP_DEHYDRATASE_1"/>
    <property type="match status" value="1"/>
</dbReference>
<proteinExistence type="inferred from homology"/>
<evidence type="ECO:0000313" key="10">
    <source>
        <dbReference type="Proteomes" id="UP000070483"/>
    </source>
</evidence>
<reference evidence="9" key="1">
    <citation type="submission" date="2016-01" db="EMBL/GenBank/DDBJ databases">
        <authorList>
            <person name="Oliw E.H."/>
        </authorList>
    </citation>
    <scope>NUCLEOTIDE SEQUENCE [LARGE SCALE GENOMIC DNA]</scope>
    <source>
        <strain evidence="9">KA00185</strain>
    </source>
</reference>
<dbReference type="PANTHER" id="PTHR23133">
    <property type="entry name" value="IMIDAZOLEGLYCEROL-PHOSPHATE DEHYDRATASE HIS7"/>
    <property type="match status" value="1"/>
</dbReference>
<comment type="catalytic activity">
    <reaction evidence="6 7">
        <text>D-erythro-1-(imidazol-4-yl)glycerol 3-phosphate = 3-(imidazol-4-yl)-2-oxopropyl phosphate + H2O</text>
        <dbReference type="Rhea" id="RHEA:11040"/>
        <dbReference type="ChEBI" id="CHEBI:15377"/>
        <dbReference type="ChEBI" id="CHEBI:57766"/>
        <dbReference type="ChEBI" id="CHEBI:58278"/>
        <dbReference type="EC" id="4.2.1.19"/>
    </reaction>
</comment>
<evidence type="ECO:0000256" key="3">
    <source>
        <dbReference type="ARBA" id="ARBA00022605"/>
    </source>
</evidence>
<dbReference type="UniPathway" id="UPA00031">
    <property type="reaction ID" value="UER00011"/>
</dbReference>
<dbReference type="NCBIfam" id="NF002114">
    <property type="entry name" value="PRK00951.2-4"/>
    <property type="match status" value="1"/>
</dbReference>
<keyword evidence="6" id="KW-0963">Cytoplasm</keyword>
<comment type="similarity">
    <text evidence="6 7">Belongs to the imidazoleglycerol-phosphate dehydratase family.</text>
</comment>
<evidence type="ECO:0000313" key="9">
    <source>
        <dbReference type="EMBL" id="KXB64669.1"/>
    </source>
</evidence>
<dbReference type="FunFam" id="3.30.230.40:FF:000001">
    <property type="entry name" value="Imidazoleglycerol-phosphate dehydratase HisB"/>
    <property type="match status" value="1"/>
</dbReference>
<evidence type="ECO:0000256" key="7">
    <source>
        <dbReference type="RuleBase" id="RU000599"/>
    </source>
</evidence>
<dbReference type="Gene3D" id="3.30.230.40">
    <property type="entry name" value="Imidazole glycerol phosphate dehydratase, domain 1"/>
    <property type="match status" value="2"/>
</dbReference>
<reference evidence="10" key="2">
    <citation type="submission" date="2016-01" db="EMBL/GenBank/DDBJ databases">
        <authorList>
            <person name="Mitreva M."/>
            <person name="Pepin K.H."/>
            <person name="Mihindukulasuriya K.A."/>
            <person name="Fulton R."/>
            <person name="Fronick C."/>
            <person name="O'Laughlin M."/>
            <person name="Miner T."/>
            <person name="Herter B."/>
            <person name="Rosa B.A."/>
            <person name="Cordes M."/>
            <person name="Tomlinson C."/>
            <person name="Wollam A."/>
            <person name="Palsikar V.B."/>
            <person name="Mardis E.R."/>
            <person name="Wilson R.K."/>
        </authorList>
    </citation>
    <scope>NUCLEOTIDE SEQUENCE [LARGE SCALE GENOMIC DNA]</scope>
    <source>
        <strain evidence="10">KA00185</strain>
    </source>
</reference>
<evidence type="ECO:0000256" key="4">
    <source>
        <dbReference type="ARBA" id="ARBA00023102"/>
    </source>
</evidence>
<dbReference type="InterPro" id="IPR020565">
    <property type="entry name" value="ImidazoleglycerP_deHydtase_CS"/>
</dbReference>
<dbReference type="InterPro" id="IPR000807">
    <property type="entry name" value="ImidazoleglycerolP_deHydtase"/>
</dbReference>
<comment type="subcellular location">
    <subcellularLocation>
        <location evidence="6 7">Cytoplasm</location>
    </subcellularLocation>
</comment>
<dbReference type="Proteomes" id="UP000321397">
    <property type="component" value="Chromosome"/>
</dbReference>
<dbReference type="HAMAP" id="MF_00076">
    <property type="entry name" value="HisB"/>
    <property type="match status" value="1"/>
</dbReference>
<dbReference type="EMBL" id="AP019834">
    <property type="protein sequence ID" value="BBM47544.1"/>
    <property type="molecule type" value="Genomic_DNA"/>
</dbReference>
<dbReference type="AlphaFoldDB" id="A0A134AAB5"/>
<gene>
    <name evidence="6" type="primary">hisB</name>
    <name evidence="9" type="ORF">HMPREF3180_01308</name>
    <name evidence="8" type="ORF">JMUB3933_1045</name>
</gene>
<dbReference type="Proteomes" id="UP000070483">
    <property type="component" value="Unassembled WGS sequence"/>
</dbReference>
<dbReference type="OrthoDB" id="9790411at2"/>
<dbReference type="GO" id="GO:0000105">
    <property type="term" value="P:L-histidine biosynthetic process"/>
    <property type="evidence" value="ECO:0007669"/>
    <property type="project" value="UniProtKB-UniRule"/>
</dbReference>
<sequence length="196" mass="22021">MRKSKIERNTFETKIKVELNIDGTGKYENNTGIGFLDHMLDLFAKHGRFDLKVYCDGDTQVDDHHSTEDIGIALGKCFYEALGDLKGVKRYGNFLLPMDEALTLVAVDLSGRYFLNFDVNIPTEKVGTFDTELVEEFFIGFTRHLNATLHIKNMAGTNSHHIIESIFKGVARALAEAVSIDEKYKDEIPSTKGVLV</sequence>
<evidence type="ECO:0000313" key="11">
    <source>
        <dbReference type="Proteomes" id="UP000321397"/>
    </source>
</evidence>
<evidence type="ECO:0000256" key="5">
    <source>
        <dbReference type="ARBA" id="ARBA00023239"/>
    </source>
</evidence>
<evidence type="ECO:0000256" key="2">
    <source>
        <dbReference type="ARBA" id="ARBA00016664"/>
    </source>
</evidence>
<dbReference type="CDD" id="cd07914">
    <property type="entry name" value="IGPD"/>
    <property type="match status" value="1"/>
</dbReference>
<keyword evidence="5 6" id="KW-0456">Lyase</keyword>
<accession>A0A134AAB5</accession>
<dbReference type="FunFam" id="3.30.230.40:FF:000003">
    <property type="entry name" value="Imidazoleglycerol-phosphate dehydratase HisB"/>
    <property type="match status" value="1"/>
</dbReference>
<dbReference type="PANTHER" id="PTHR23133:SF2">
    <property type="entry name" value="IMIDAZOLEGLYCEROL-PHOSPHATE DEHYDRATASE"/>
    <property type="match status" value="1"/>
</dbReference>